<dbReference type="STRING" id="1121442.SAMN02745702_02540"/>
<dbReference type="SUPFAM" id="SSF52768">
    <property type="entry name" value="Arginase/deacetylase"/>
    <property type="match status" value="1"/>
</dbReference>
<dbReference type="Proteomes" id="UP000189733">
    <property type="component" value="Unassembled WGS sequence"/>
</dbReference>
<dbReference type="InterPro" id="IPR023696">
    <property type="entry name" value="Ureohydrolase_dom_sf"/>
</dbReference>
<dbReference type="GO" id="GO:0046872">
    <property type="term" value="F:metal ion binding"/>
    <property type="evidence" value="ECO:0007669"/>
    <property type="project" value="UniProtKB-KW"/>
</dbReference>
<keyword evidence="4" id="KW-0464">Manganese</keyword>
<dbReference type="Gene3D" id="3.40.800.10">
    <property type="entry name" value="Ureohydrolase domain"/>
    <property type="match status" value="1"/>
</dbReference>
<dbReference type="InterPro" id="IPR005925">
    <property type="entry name" value="Agmatinase-rel"/>
</dbReference>
<evidence type="ECO:0000256" key="1">
    <source>
        <dbReference type="ARBA" id="ARBA00009227"/>
    </source>
</evidence>
<comment type="similarity">
    <text evidence="1">Belongs to the arginase family. Agmatinase subfamily.</text>
</comment>
<keyword evidence="3 5" id="KW-0378">Hydrolase</keyword>
<dbReference type="PROSITE" id="PS01053">
    <property type="entry name" value="ARGINASE_1"/>
    <property type="match status" value="1"/>
</dbReference>
<dbReference type="EMBL" id="FUYA01000009">
    <property type="protein sequence ID" value="SKA79341.1"/>
    <property type="molecule type" value="Genomic_DNA"/>
</dbReference>
<proteinExistence type="inferred from homology"/>
<dbReference type="GO" id="GO:0008783">
    <property type="term" value="F:agmatinase activity"/>
    <property type="evidence" value="ECO:0007669"/>
    <property type="project" value="TreeGrafter"/>
</dbReference>
<dbReference type="InterPro" id="IPR020855">
    <property type="entry name" value="Ureohydrolase_Mn_BS"/>
</dbReference>
<feature type="binding site" evidence="4">
    <location>
        <position position="107"/>
    </location>
    <ligand>
        <name>Mn(2+)</name>
        <dbReference type="ChEBI" id="CHEBI:29035"/>
        <label>1</label>
    </ligand>
</feature>
<feature type="binding site" evidence="4">
    <location>
        <position position="134"/>
    </location>
    <ligand>
        <name>Mn(2+)</name>
        <dbReference type="ChEBI" id="CHEBI:29035"/>
        <label>1</label>
    </ligand>
</feature>
<evidence type="ECO:0000256" key="2">
    <source>
        <dbReference type="ARBA" id="ARBA00022723"/>
    </source>
</evidence>
<dbReference type="PROSITE" id="PS51409">
    <property type="entry name" value="ARGINASE_2"/>
    <property type="match status" value="1"/>
</dbReference>
<keyword evidence="7" id="KW-1185">Reference proteome</keyword>
<evidence type="ECO:0000256" key="3">
    <source>
        <dbReference type="ARBA" id="ARBA00022801"/>
    </source>
</evidence>
<reference evidence="6 7" key="1">
    <citation type="submission" date="2017-02" db="EMBL/GenBank/DDBJ databases">
        <authorList>
            <person name="Peterson S.W."/>
        </authorList>
    </citation>
    <scope>NUCLEOTIDE SEQUENCE [LARGE SCALE GENOMIC DNA]</scope>
    <source>
        <strain evidence="6 7">DSM 18034</strain>
    </source>
</reference>
<evidence type="ECO:0000313" key="7">
    <source>
        <dbReference type="Proteomes" id="UP000189733"/>
    </source>
</evidence>
<dbReference type="AlphaFoldDB" id="A0A1T4WRV8"/>
<feature type="binding site" evidence="4">
    <location>
        <position position="213"/>
    </location>
    <ligand>
        <name>Mn(2+)</name>
        <dbReference type="ChEBI" id="CHEBI:29035"/>
        <label>1</label>
    </ligand>
</feature>
<sequence length="284" mass="30854">MEELHRFFSSELAPGAPEDARFHVIPVPYEKTVSYGGGTQHGPAALLEASDQLELWNGFSVPAEHGIYTQPFVDCSGDAESVLSRIQVAVRAALDVGGLPILLGGEHTVTLGALRELHAEHGEFGIIQFDAHADLRDEYEGSKLSHACVMRRAVSDLGLPLFQLGVRALCEEEEQFRVEHGIPHHDGWDIGVNGISHVSLPEVFPKKVYVTFDVDGLDASIMPATGTPVPGGIQWYQALQLLQALLAGRQCIGADVVELAPISGLHYCEFTAAQLCYNIMGFMR</sequence>
<gene>
    <name evidence="6" type="ORF">SAMN02745702_02540</name>
</gene>
<dbReference type="InterPro" id="IPR006035">
    <property type="entry name" value="Ureohydrolase"/>
</dbReference>
<dbReference type="PANTHER" id="PTHR11358">
    <property type="entry name" value="ARGINASE/AGMATINASE"/>
    <property type="match status" value="1"/>
</dbReference>
<dbReference type="PANTHER" id="PTHR11358:SF26">
    <property type="entry name" value="GUANIDINO ACID HYDROLASE, MITOCHONDRIAL"/>
    <property type="match status" value="1"/>
</dbReference>
<evidence type="ECO:0000313" key="6">
    <source>
        <dbReference type="EMBL" id="SKA79341.1"/>
    </source>
</evidence>
<feature type="binding site" evidence="4">
    <location>
        <position position="215"/>
    </location>
    <ligand>
        <name>Mn(2+)</name>
        <dbReference type="ChEBI" id="CHEBI:29035"/>
        <label>1</label>
    </ligand>
</feature>
<dbReference type="NCBIfam" id="TIGR01230">
    <property type="entry name" value="agmatinase"/>
    <property type="match status" value="1"/>
</dbReference>
<dbReference type="Pfam" id="PF00491">
    <property type="entry name" value="Arginase"/>
    <property type="match status" value="1"/>
</dbReference>
<comment type="cofactor">
    <cofactor evidence="4">
        <name>Mn(2+)</name>
        <dbReference type="ChEBI" id="CHEBI:29035"/>
    </cofactor>
    <text evidence="4">Binds 2 manganese ions per subunit.</text>
</comment>
<feature type="binding site" evidence="4">
    <location>
        <position position="130"/>
    </location>
    <ligand>
        <name>Mn(2+)</name>
        <dbReference type="ChEBI" id="CHEBI:29035"/>
        <label>1</label>
    </ligand>
</feature>
<dbReference type="CDD" id="cd11593">
    <property type="entry name" value="Agmatinase-like_2"/>
    <property type="match status" value="1"/>
</dbReference>
<name>A0A1T4WRV8_9BACT</name>
<evidence type="ECO:0000256" key="4">
    <source>
        <dbReference type="PIRSR" id="PIRSR036979-1"/>
    </source>
</evidence>
<accession>A0A1T4WRV8</accession>
<evidence type="ECO:0000256" key="5">
    <source>
        <dbReference type="RuleBase" id="RU003684"/>
    </source>
</evidence>
<organism evidence="6 7">
    <name type="scientific">Desulfobaculum bizertense DSM 18034</name>
    <dbReference type="NCBI Taxonomy" id="1121442"/>
    <lineage>
        <taxon>Bacteria</taxon>
        <taxon>Pseudomonadati</taxon>
        <taxon>Thermodesulfobacteriota</taxon>
        <taxon>Desulfovibrionia</taxon>
        <taxon>Desulfovibrionales</taxon>
        <taxon>Desulfovibrionaceae</taxon>
        <taxon>Desulfobaculum</taxon>
    </lineage>
</organism>
<keyword evidence="2 4" id="KW-0479">Metal-binding</keyword>
<dbReference type="GO" id="GO:0033389">
    <property type="term" value="P:putrescine biosynthetic process from arginine, via agmatine"/>
    <property type="evidence" value="ECO:0007669"/>
    <property type="project" value="TreeGrafter"/>
</dbReference>
<protein>
    <submittedName>
        <fullName evidence="6">Agmatinase</fullName>
    </submittedName>
</protein>
<feature type="binding site" evidence="4">
    <location>
        <position position="132"/>
    </location>
    <ligand>
        <name>Mn(2+)</name>
        <dbReference type="ChEBI" id="CHEBI:29035"/>
        <label>1</label>
    </ligand>
</feature>
<dbReference type="PIRSF" id="PIRSF036979">
    <property type="entry name" value="Arginase"/>
    <property type="match status" value="1"/>
</dbReference>